<dbReference type="GO" id="GO:0005811">
    <property type="term" value="C:lipid droplet"/>
    <property type="evidence" value="ECO:0007669"/>
    <property type="project" value="InterPro"/>
</dbReference>
<dbReference type="Pfam" id="PF13249">
    <property type="entry name" value="SQHop_cyclase_N"/>
    <property type="match status" value="1"/>
</dbReference>
<feature type="domain" description="Squalene cyclase N-terminal" evidence="6">
    <location>
        <begin position="99"/>
        <end position="367"/>
    </location>
</feature>
<dbReference type="NCBIfam" id="TIGR01787">
    <property type="entry name" value="squalene_cyclas"/>
    <property type="match status" value="1"/>
</dbReference>
<dbReference type="EMBL" id="AB058507">
    <property type="protein sequence ID" value="BAB83253.1"/>
    <property type="molecule type" value="mRNA"/>
</dbReference>
<dbReference type="InterPro" id="IPR018333">
    <property type="entry name" value="Squalene_cyclase"/>
</dbReference>
<dbReference type="GO" id="GO:0016871">
    <property type="term" value="F:cycloartenol synthase activity"/>
    <property type="evidence" value="ECO:0007669"/>
    <property type="project" value="UniProtKB-ARBA"/>
</dbReference>
<keyword evidence="2" id="KW-0677">Repeat</keyword>
<gene>
    <name evidence="7" type="primary">CSOSC1</name>
</gene>
<evidence type="ECO:0000256" key="4">
    <source>
        <dbReference type="RuleBase" id="RU362003"/>
    </source>
</evidence>
<dbReference type="EC" id="5.4.99.-" evidence="4"/>
<organism evidence="7">
    <name type="scientific">Hellenia speciosa</name>
    <name type="common">Crepe ginger</name>
    <name type="synonym">Cheilocostus speciosus</name>
    <dbReference type="NCBI Taxonomy" id="49577"/>
    <lineage>
        <taxon>Eukaryota</taxon>
        <taxon>Viridiplantae</taxon>
        <taxon>Streptophyta</taxon>
        <taxon>Embryophyta</taxon>
        <taxon>Tracheophyta</taxon>
        <taxon>Spermatophyta</taxon>
        <taxon>Magnoliopsida</taxon>
        <taxon>Liliopsida</taxon>
        <taxon>Zingiberales</taxon>
        <taxon>Costaceae</taxon>
        <taxon>Hellenia</taxon>
    </lineage>
</organism>
<name>Q8VWY4_HELSP</name>
<accession>Q8VWY4</accession>
<evidence type="ECO:0000259" key="5">
    <source>
        <dbReference type="Pfam" id="PF13243"/>
    </source>
</evidence>
<dbReference type="FunFam" id="1.50.10.20:FF:000022">
    <property type="entry name" value="Terpene cyclase/mutase family member"/>
    <property type="match status" value="1"/>
</dbReference>
<dbReference type="AlphaFoldDB" id="Q8VWY4"/>
<dbReference type="SUPFAM" id="SSF48239">
    <property type="entry name" value="Terpenoid cyclases/Protein prenyltransferases"/>
    <property type="match status" value="2"/>
</dbReference>
<evidence type="ECO:0000256" key="2">
    <source>
        <dbReference type="ARBA" id="ARBA00022737"/>
    </source>
</evidence>
<dbReference type="InterPro" id="IPR002365">
    <property type="entry name" value="Terpene_synthase_CS"/>
</dbReference>
<dbReference type="Gene3D" id="1.50.10.20">
    <property type="match status" value="2"/>
</dbReference>
<sequence>MWRLKIAEGGGPWLRTKNNHVGRQVWEFDPSLGTPEEIAEVERVREAFRETRFEKKHSADLLMRLQFAKENPLEMNYPIIKIEEHEDVTEELVVTSLRKAISRVSTLQAHDGHWPGDYGGPMFLMPGLIITLYVTGALNTVLTSEHQKEIRRYLYNHQNEDGGWGLHIEGESTMFGSALTYVILRLLGEGPDDGDGAMEKGRKWILDHGSATAITSWGKMWLSVLGVFDWSGNNPLPPEMWLLPYFLPVHPGRMWCHCRMVYLPMSYIYGKRFTGPITPLILSLRKELFNLPFDQLDWNKARNECAKEDLYYPHPFIQDVLWASLHKFVEPILMHWPGSKLREKAVNTAMQHVHYEDENTRYICIGPVNKVLNMLCCWIEDPNSEAFKLHLPRVMDYLWLAEDGMKMRGYNGSQLWDTAFTVQAIISTDLFEEFGLALTKAHEFIKKTQVLEDCPGDLNFWYRHISKGAWPFSTADHGWPISDCTSEGLKAALLLSKISPEIVGDPLDGKSLYDAVNVILSLMNNDGGFATYELTRSYAWLEIINPAETFGDIVIDYPYVECTSAAIQALTLFKKTYPGHRREEIDNCIRKSARFIEKIQLADGSWYGSWGVCFTYGIWFGMKGLLAAGRTYETSSCIRKACDFLLSKQVASGGWGESYLSCQNKVYTNLEGNRAHAVNTGWAMLALIDAGQGERDPKPLHRAAKVLINMQMENGEFPQQEIMGVFNKNCMISYSEYRNIFPIWALGEYRRRVLCSQFH</sequence>
<dbReference type="InterPro" id="IPR032697">
    <property type="entry name" value="SQ_cyclase_N"/>
</dbReference>
<evidence type="ECO:0000259" key="6">
    <source>
        <dbReference type="Pfam" id="PF13249"/>
    </source>
</evidence>
<protein>
    <recommendedName>
        <fullName evidence="4">Terpene cyclase/mutase family member</fullName>
        <ecNumber evidence="4">5.4.99.-</ecNumber>
    </recommendedName>
</protein>
<dbReference type="InterPro" id="IPR008930">
    <property type="entry name" value="Terpenoid_cyclase/PrenylTrfase"/>
</dbReference>
<dbReference type="PANTHER" id="PTHR11764:SF20">
    <property type="entry name" value="LANOSTEROL SYNTHASE"/>
    <property type="match status" value="1"/>
</dbReference>
<reference evidence="7" key="1">
    <citation type="journal article" date="2002" name="Biol. Pharm. Bull.">
        <title>Molecular cloning and functional expression of cDNAs encoding oxidosqualene cyclases from Costus speciosus.</title>
        <authorList>
            <person name="Kawano N."/>
            <person name="Ichinose K."/>
            <person name="Ebizuka Y."/>
        </authorList>
    </citation>
    <scope>NUCLEOTIDE SEQUENCE</scope>
    <source>
        <tissue evidence="7">Whole plantlet</tissue>
    </source>
</reference>
<dbReference type="PROSITE" id="PS01074">
    <property type="entry name" value="TERPENE_SYNTHASES"/>
    <property type="match status" value="1"/>
</dbReference>
<keyword evidence="3 4" id="KW-0413">Isomerase</keyword>
<dbReference type="InterPro" id="IPR032696">
    <property type="entry name" value="SQ_cyclase_C"/>
</dbReference>
<dbReference type="GO" id="GO:0016104">
    <property type="term" value="P:triterpenoid biosynthetic process"/>
    <property type="evidence" value="ECO:0007669"/>
    <property type="project" value="InterPro"/>
</dbReference>
<dbReference type="SFLD" id="SFLDG01016">
    <property type="entry name" value="Prenyltransferase_Like_2"/>
    <property type="match status" value="1"/>
</dbReference>
<feature type="domain" description="Squalene cyclase C-terminal" evidence="5">
    <location>
        <begin position="413"/>
        <end position="751"/>
    </location>
</feature>
<evidence type="ECO:0000256" key="3">
    <source>
        <dbReference type="ARBA" id="ARBA00023235"/>
    </source>
</evidence>
<dbReference type="FunFam" id="1.50.10.20:FF:000002">
    <property type="entry name" value="Terpene cyclase/mutase family member"/>
    <property type="match status" value="1"/>
</dbReference>
<dbReference type="Pfam" id="PF13243">
    <property type="entry name" value="SQHop_cyclase_C"/>
    <property type="match status" value="1"/>
</dbReference>
<comment type="similarity">
    <text evidence="1 4">Belongs to the terpene cyclase/mutase family.</text>
</comment>
<proteinExistence type="evidence at transcript level"/>
<dbReference type="CDD" id="cd02892">
    <property type="entry name" value="SQCY_1"/>
    <property type="match status" value="1"/>
</dbReference>
<evidence type="ECO:0000313" key="7">
    <source>
        <dbReference type="EMBL" id="BAB83253.1"/>
    </source>
</evidence>
<evidence type="ECO:0000256" key="1">
    <source>
        <dbReference type="ARBA" id="ARBA00009755"/>
    </source>
</evidence>
<dbReference type="PANTHER" id="PTHR11764">
    <property type="entry name" value="TERPENE CYCLASE/MUTASE FAMILY MEMBER"/>
    <property type="match status" value="1"/>
</dbReference>